<dbReference type="GO" id="GO:0000287">
    <property type="term" value="F:magnesium ion binding"/>
    <property type="evidence" value="ECO:0007669"/>
    <property type="project" value="UniProtKB-UniRule"/>
</dbReference>
<evidence type="ECO:0000256" key="1">
    <source>
        <dbReference type="ARBA" id="ARBA00022485"/>
    </source>
</evidence>
<dbReference type="RefSeq" id="WP_055462467.1">
    <property type="nucleotide sequence ID" value="NZ_CYHG01000003.1"/>
</dbReference>
<feature type="binding site" evidence="9">
    <location>
        <position position="91"/>
    </location>
    <ligand>
        <name>S-adenosyl-L-methionine</name>
        <dbReference type="ChEBI" id="CHEBI:59789"/>
    </ligand>
</feature>
<feature type="binding site" evidence="9">
    <location>
        <begin position="47"/>
        <end position="49"/>
    </location>
    <ligand>
        <name>S-adenosyl-L-methionine</name>
        <dbReference type="ChEBI" id="CHEBI:59789"/>
    </ligand>
</feature>
<keyword evidence="1 9" id="KW-0004">4Fe-4S</keyword>
<dbReference type="UniPathway" id="UPA00391"/>
<feature type="binding site" evidence="9">
    <location>
        <begin position="132"/>
        <end position="134"/>
    </location>
    <ligand>
        <name>S-adenosyl-L-methionine</name>
        <dbReference type="ChEBI" id="CHEBI:59789"/>
    </ligand>
</feature>
<feature type="binding site" evidence="9">
    <location>
        <position position="48"/>
    </location>
    <ligand>
        <name>[4Fe-4S] cluster</name>
        <dbReference type="ChEBI" id="CHEBI:49883"/>
        <note>4Fe-4S-S-AdoMet</note>
    </ligand>
</feature>
<dbReference type="Gene3D" id="3.20.20.70">
    <property type="entry name" value="Aldolase class I"/>
    <property type="match status" value="1"/>
</dbReference>
<evidence type="ECO:0000256" key="9">
    <source>
        <dbReference type="HAMAP-Rule" id="MF_00917"/>
    </source>
</evidence>
<dbReference type="GO" id="GO:0051539">
    <property type="term" value="F:4 iron, 4 sulfur cluster binding"/>
    <property type="evidence" value="ECO:0007669"/>
    <property type="project" value="UniProtKB-UniRule"/>
</dbReference>
<dbReference type="NCBIfam" id="TIGR04508">
    <property type="entry name" value="queE_Cx14CxxC"/>
    <property type="match status" value="1"/>
</dbReference>
<keyword evidence="6 9" id="KW-0408">Iron</keyword>
<dbReference type="Proteomes" id="UP000182769">
    <property type="component" value="Unassembled WGS sequence"/>
</dbReference>
<dbReference type="EMBL" id="CYHG01000003">
    <property type="protein sequence ID" value="CUB03515.1"/>
    <property type="molecule type" value="Genomic_DNA"/>
</dbReference>
<dbReference type="PIRSF" id="PIRSF000370">
    <property type="entry name" value="QueE"/>
    <property type="match status" value="1"/>
</dbReference>
<evidence type="ECO:0000256" key="8">
    <source>
        <dbReference type="ARBA" id="ARBA00023239"/>
    </source>
</evidence>
<dbReference type="AlphaFoldDB" id="A0A0K6IK76"/>
<comment type="pathway">
    <text evidence="9">Purine metabolism; 7-cyano-7-deazaguanine biosynthesis.</text>
</comment>
<dbReference type="HAMAP" id="MF_00917">
    <property type="entry name" value="QueE"/>
    <property type="match status" value="1"/>
</dbReference>
<dbReference type="PANTHER" id="PTHR42836:SF1">
    <property type="entry name" value="7-CARBOXY-7-DEAZAGUANINE SYNTHASE"/>
    <property type="match status" value="1"/>
</dbReference>
<feature type="binding site" evidence="9">
    <location>
        <begin position="172"/>
        <end position="175"/>
    </location>
    <ligand>
        <name>S-adenosyl-L-methionine</name>
        <dbReference type="ChEBI" id="CHEBI:59789"/>
    </ligand>
</feature>
<dbReference type="InterPro" id="IPR007197">
    <property type="entry name" value="rSAM"/>
</dbReference>
<evidence type="ECO:0000256" key="5">
    <source>
        <dbReference type="ARBA" id="ARBA00022842"/>
    </source>
</evidence>
<dbReference type="InterPro" id="IPR024924">
    <property type="entry name" value="7-CO-7-deazaguanine_synth-like"/>
</dbReference>
<evidence type="ECO:0000313" key="11">
    <source>
        <dbReference type="EMBL" id="CUB03515.1"/>
    </source>
</evidence>
<dbReference type="InterPro" id="IPR058240">
    <property type="entry name" value="rSAM_sf"/>
</dbReference>
<organism evidence="11 12">
    <name type="scientific">Marinomonas fungiae</name>
    <dbReference type="NCBI Taxonomy" id="1137284"/>
    <lineage>
        <taxon>Bacteria</taxon>
        <taxon>Pseudomonadati</taxon>
        <taxon>Pseudomonadota</taxon>
        <taxon>Gammaproteobacteria</taxon>
        <taxon>Oceanospirillales</taxon>
        <taxon>Oceanospirillaceae</taxon>
        <taxon>Marinomonas</taxon>
    </lineage>
</organism>
<feature type="binding site" evidence="9">
    <location>
        <position position="30"/>
    </location>
    <ligand>
        <name>[4Fe-4S] cluster</name>
        <dbReference type="ChEBI" id="CHEBI:49883"/>
        <note>4Fe-4S-S-AdoMet</note>
    </ligand>
</feature>
<comment type="subunit">
    <text evidence="9">Homodimer.</text>
</comment>
<keyword evidence="3 9" id="KW-0479">Metal-binding</keyword>
<keyword evidence="8 9" id="KW-0456">Lyase</keyword>
<proteinExistence type="inferred from homology"/>
<keyword evidence="5 9" id="KW-0460">Magnesium</keyword>
<dbReference type="InterPro" id="IPR030977">
    <property type="entry name" value="QueE_Cx14CxxC"/>
</dbReference>
<dbReference type="SUPFAM" id="SSF102114">
    <property type="entry name" value="Radical SAM enzymes"/>
    <property type="match status" value="1"/>
</dbReference>
<feature type="binding site" evidence="9">
    <location>
        <position position="89"/>
    </location>
    <ligand>
        <name>substrate</name>
    </ligand>
</feature>
<comment type="similarity">
    <text evidence="9">Belongs to the radical SAM superfamily. 7-carboxy-7-deazaguanine synthase family.</text>
</comment>
<dbReference type="GO" id="GO:1904047">
    <property type="term" value="F:S-adenosyl-L-methionine binding"/>
    <property type="evidence" value="ECO:0007669"/>
    <property type="project" value="UniProtKB-UniRule"/>
</dbReference>
<dbReference type="SFLD" id="SFLDF00376">
    <property type="entry name" value="7-carboxy-7-deazaguanine_synth"/>
    <property type="match status" value="1"/>
</dbReference>
<reference evidence="12" key="1">
    <citation type="submission" date="2015-08" db="EMBL/GenBank/DDBJ databases">
        <authorList>
            <person name="Varghese N."/>
        </authorList>
    </citation>
    <scope>NUCLEOTIDE SEQUENCE [LARGE SCALE GENOMIC DNA]</scope>
    <source>
        <strain evidence="12">JCM 18476</strain>
    </source>
</reference>
<feature type="binding site" evidence="9">
    <location>
        <position position="26"/>
    </location>
    <ligand>
        <name>substrate</name>
    </ligand>
</feature>
<accession>A0A0K6IK76</accession>
<evidence type="ECO:0000256" key="2">
    <source>
        <dbReference type="ARBA" id="ARBA00022691"/>
    </source>
</evidence>
<sequence length="216" mass="24073">MYSIKEAFYSLQGEGAHAGRPAIFCRFTGCNLWTGKEKHRASAACQFCDTDFIGTDGQNGGKFHSAGALIQHLDKLWPTNTDHKYLIFTGGEPALQLDDALIATAKAANYTLAIETNGTLPLPDGIDWICVSPKTTDPLVVNRGSELKLIFPQDHLPPHLFTDLEFDHFYLQPMDQGALPEGRERIDDAQAQTIRYCLQNPQWRLSLQTHKMLGID</sequence>
<dbReference type="EC" id="4.3.99.3" evidence="9"/>
<dbReference type="Pfam" id="PF04055">
    <property type="entry name" value="Radical_SAM"/>
    <property type="match status" value="1"/>
</dbReference>
<dbReference type="SFLD" id="SFLDS00029">
    <property type="entry name" value="Radical_SAM"/>
    <property type="match status" value="1"/>
</dbReference>
<comment type="catalytic activity">
    <reaction evidence="9">
        <text>6-carboxy-5,6,7,8-tetrahydropterin + H(+) = 7-carboxy-7-carbaguanine + NH4(+)</text>
        <dbReference type="Rhea" id="RHEA:27974"/>
        <dbReference type="ChEBI" id="CHEBI:15378"/>
        <dbReference type="ChEBI" id="CHEBI:28938"/>
        <dbReference type="ChEBI" id="CHEBI:61032"/>
        <dbReference type="ChEBI" id="CHEBI:61036"/>
        <dbReference type="EC" id="4.3.99.3"/>
    </reaction>
</comment>
<dbReference type="OrthoDB" id="9792276at2"/>
<comment type="cofactor">
    <cofactor evidence="9">
        <name>S-adenosyl-L-methionine</name>
        <dbReference type="ChEBI" id="CHEBI:59789"/>
    </cofactor>
    <text evidence="9">Binds 1 S-adenosyl-L-methionine per subunit.</text>
</comment>
<feature type="domain" description="Radical SAM core" evidence="10">
    <location>
        <begin position="17"/>
        <end position="216"/>
    </location>
</feature>
<comment type="cofactor">
    <cofactor evidence="9">
        <name>[4Fe-4S] cluster</name>
        <dbReference type="ChEBI" id="CHEBI:49883"/>
    </cofactor>
    <text evidence="9">Binds 1 [4Fe-4S] cluster. The cluster is coordinated with 3 cysteines and an exchangeable S-adenosyl-L-methionine.</text>
</comment>
<gene>
    <name evidence="9" type="primary">queE</name>
    <name evidence="11" type="ORF">Ga0061065_103366</name>
</gene>
<evidence type="ECO:0000256" key="6">
    <source>
        <dbReference type="ARBA" id="ARBA00023004"/>
    </source>
</evidence>
<evidence type="ECO:0000313" key="12">
    <source>
        <dbReference type="Proteomes" id="UP000182769"/>
    </source>
</evidence>
<keyword evidence="2 9" id="KW-0949">S-adenosyl-L-methionine</keyword>
<feature type="binding site" evidence="9">
    <location>
        <position position="50"/>
    </location>
    <ligand>
        <name>Mg(2+)</name>
        <dbReference type="ChEBI" id="CHEBI:18420"/>
    </ligand>
</feature>
<dbReference type="GO" id="GO:0008616">
    <property type="term" value="P:tRNA queuosine(34) biosynthetic process"/>
    <property type="evidence" value="ECO:0007669"/>
    <property type="project" value="UniProtKB-UniRule"/>
</dbReference>
<evidence type="ECO:0000256" key="7">
    <source>
        <dbReference type="ARBA" id="ARBA00023014"/>
    </source>
</evidence>
<comment type="caution">
    <text evidence="9">Lacks conserved residue(s) required for the propagation of feature annotation.</text>
</comment>
<dbReference type="GO" id="GO:0016840">
    <property type="term" value="F:carbon-nitrogen lyase activity"/>
    <property type="evidence" value="ECO:0007669"/>
    <property type="project" value="UniProtKB-UniRule"/>
</dbReference>
<feature type="binding site" evidence="9">
    <location>
        <position position="45"/>
    </location>
    <ligand>
        <name>[4Fe-4S] cluster</name>
        <dbReference type="ChEBI" id="CHEBI:49883"/>
        <note>4Fe-4S-S-AdoMet</note>
    </ligand>
</feature>
<evidence type="ECO:0000256" key="3">
    <source>
        <dbReference type="ARBA" id="ARBA00022723"/>
    </source>
</evidence>
<dbReference type="STRING" id="1137284.GCA_001418205_01366"/>
<protein>
    <recommendedName>
        <fullName evidence="9">7-carboxy-7-deazaguanine synthase</fullName>
        <shortName evidence="9">CDG synthase</shortName>
        <ecNumber evidence="9">4.3.99.3</ecNumber>
    </recommendedName>
    <alternativeName>
        <fullName evidence="9">Queuosine biosynthesis protein QueE</fullName>
    </alternativeName>
</protein>
<keyword evidence="12" id="KW-1185">Reference proteome</keyword>
<comment type="function">
    <text evidence="9">Catalyzes the complex heterocyclic radical-mediated conversion of 6-carboxy-5,6,7,8-tetrahydropterin (CPH4) to 7-carboxy-7-deazaguanine (CDG), a step common to the biosynthetic pathways of all 7-deazapurine-containing compounds.</text>
</comment>
<dbReference type="PANTHER" id="PTHR42836">
    <property type="entry name" value="7-CARBOXY-7-DEAZAGUANINE SYNTHASE"/>
    <property type="match status" value="1"/>
</dbReference>
<keyword evidence="7 9" id="KW-0411">Iron-sulfur</keyword>
<keyword evidence="4 9" id="KW-0671">Queuosine biosynthesis</keyword>
<evidence type="ECO:0000256" key="4">
    <source>
        <dbReference type="ARBA" id="ARBA00022785"/>
    </source>
</evidence>
<name>A0A0K6IK76_9GAMM</name>
<dbReference type="CDD" id="cd01335">
    <property type="entry name" value="Radical_SAM"/>
    <property type="match status" value="1"/>
</dbReference>
<dbReference type="InterPro" id="IPR013785">
    <property type="entry name" value="Aldolase_TIM"/>
</dbReference>
<comment type="cofactor">
    <cofactor evidence="9">
        <name>Mg(2+)</name>
        <dbReference type="ChEBI" id="CHEBI:18420"/>
    </cofactor>
</comment>
<evidence type="ECO:0000259" key="10">
    <source>
        <dbReference type="PROSITE" id="PS51918"/>
    </source>
</evidence>
<dbReference type="PROSITE" id="PS51918">
    <property type="entry name" value="RADICAL_SAM"/>
    <property type="match status" value="1"/>
</dbReference>
<feature type="binding site" evidence="9">
    <location>
        <begin position="11"/>
        <end position="13"/>
    </location>
    <ligand>
        <name>substrate</name>
    </ligand>
</feature>